<dbReference type="PANTHER" id="PTHR43827:SF13">
    <property type="entry name" value="ALDO_KETO REDUCTASE FAMILY PROTEIN"/>
    <property type="match status" value="1"/>
</dbReference>
<dbReference type="PROSITE" id="PS00063">
    <property type="entry name" value="ALDOKETO_REDUCTASE_3"/>
    <property type="match status" value="1"/>
</dbReference>
<dbReference type="PANTHER" id="PTHR43827">
    <property type="entry name" value="2,5-DIKETO-D-GLUCONIC ACID REDUCTASE"/>
    <property type="match status" value="1"/>
</dbReference>
<feature type="active site" description="Proton donor" evidence="3">
    <location>
        <position position="48"/>
    </location>
</feature>
<dbReference type="SUPFAM" id="SSF51430">
    <property type="entry name" value="NAD(P)-linked oxidoreductase"/>
    <property type="match status" value="1"/>
</dbReference>
<evidence type="ECO:0000259" key="6">
    <source>
        <dbReference type="Pfam" id="PF00248"/>
    </source>
</evidence>
<dbReference type="Pfam" id="PF00248">
    <property type="entry name" value="Aldo_ket_red"/>
    <property type="match status" value="1"/>
</dbReference>
<evidence type="ECO:0000313" key="7">
    <source>
        <dbReference type="EMBL" id="ORY51331.1"/>
    </source>
</evidence>
<evidence type="ECO:0000256" key="1">
    <source>
        <dbReference type="ARBA" id="ARBA00007905"/>
    </source>
</evidence>
<gene>
    <name evidence="7" type="ORF">BCR33DRAFT_694214</name>
</gene>
<dbReference type="CDD" id="cd19071">
    <property type="entry name" value="AKR_AKR1-5-like"/>
    <property type="match status" value="1"/>
</dbReference>
<evidence type="ECO:0000313" key="8">
    <source>
        <dbReference type="Proteomes" id="UP000193642"/>
    </source>
</evidence>
<sequence length="287" mass="32218">MSTTLLNNGLRIPSVGLGVYKASPEDCYKTVLAALQAGYRHIDTAAVYRNEADVGRAIKESGVPRSEIWVTTKLHVGDMRNTTAAFNKSLELLQLDYVDLYLIHAPIRGRRLQSWKEMEVLYKAGKAKAIGVSNFNVEHLEELLANSTVVPAINQIELNPFLQHVDITEFCKAKGIVVQAYSPLTKARKLDDPTLVEVSKSLNKTPAQVLIKWGLQKGFVSLPKTVNPKRLVENISVFDWTIPAQDMQKLDTLECNFVTEWDPTQWGSKNETWGQWALEKVIHTFVA</sequence>
<comment type="similarity">
    <text evidence="1">Belongs to the aldo/keto reductase family.</text>
</comment>
<dbReference type="PROSITE" id="PS00798">
    <property type="entry name" value="ALDOKETO_REDUCTASE_1"/>
    <property type="match status" value="1"/>
</dbReference>
<name>A0A1Y2CWC3_9FUNG</name>
<feature type="binding site" evidence="4">
    <location>
        <position position="104"/>
    </location>
    <ligand>
        <name>substrate</name>
    </ligand>
</feature>
<dbReference type="PRINTS" id="PR00069">
    <property type="entry name" value="ALDKETRDTASE"/>
</dbReference>
<dbReference type="InterPro" id="IPR018170">
    <property type="entry name" value="Aldo/ket_reductase_CS"/>
</dbReference>
<dbReference type="PROSITE" id="PS00062">
    <property type="entry name" value="ALDOKETO_REDUCTASE_2"/>
    <property type="match status" value="1"/>
</dbReference>
<dbReference type="AlphaFoldDB" id="A0A1Y2CWC3"/>
<feature type="domain" description="NADP-dependent oxidoreductase" evidence="6">
    <location>
        <begin position="21"/>
        <end position="253"/>
    </location>
</feature>
<feature type="site" description="Lowers pKa of active site Tyr" evidence="5">
    <location>
        <position position="73"/>
    </location>
</feature>
<dbReference type="STRING" id="329046.A0A1Y2CWC3"/>
<keyword evidence="2" id="KW-0560">Oxidoreductase</keyword>
<dbReference type="FunFam" id="3.20.20.100:FF:000015">
    <property type="entry name" value="Oxidoreductase, aldo/keto reductase family"/>
    <property type="match status" value="1"/>
</dbReference>
<accession>A0A1Y2CWC3</accession>
<dbReference type="EMBL" id="MCGO01000005">
    <property type="protein sequence ID" value="ORY51331.1"/>
    <property type="molecule type" value="Genomic_DNA"/>
</dbReference>
<comment type="caution">
    <text evidence="7">The sequence shown here is derived from an EMBL/GenBank/DDBJ whole genome shotgun (WGS) entry which is preliminary data.</text>
</comment>
<keyword evidence="8" id="KW-1185">Reference proteome</keyword>
<evidence type="ECO:0000256" key="5">
    <source>
        <dbReference type="PIRSR" id="PIRSR000097-3"/>
    </source>
</evidence>
<dbReference type="Gene3D" id="3.20.20.100">
    <property type="entry name" value="NADP-dependent oxidoreductase domain"/>
    <property type="match status" value="1"/>
</dbReference>
<dbReference type="InterPro" id="IPR020471">
    <property type="entry name" value="AKR"/>
</dbReference>
<dbReference type="InterPro" id="IPR036812">
    <property type="entry name" value="NAD(P)_OxRdtase_dom_sf"/>
</dbReference>
<dbReference type="InterPro" id="IPR023210">
    <property type="entry name" value="NADP_OxRdtase_dom"/>
</dbReference>
<dbReference type="PIRSF" id="PIRSF000097">
    <property type="entry name" value="AKR"/>
    <property type="match status" value="1"/>
</dbReference>
<evidence type="ECO:0000256" key="4">
    <source>
        <dbReference type="PIRSR" id="PIRSR000097-2"/>
    </source>
</evidence>
<protein>
    <submittedName>
        <fullName evidence="7">Aldo/keto reductase</fullName>
    </submittedName>
</protein>
<evidence type="ECO:0000256" key="3">
    <source>
        <dbReference type="PIRSR" id="PIRSR000097-1"/>
    </source>
</evidence>
<dbReference type="Proteomes" id="UP000193642">
    <property type="component" value="Unassembled WGS sequence"/>
</dbReference>
<dbReference type="GO" id="GO:0016491">
    <property type="term" value="F:oxidoreductase activity"/>
    <property type="evidence" value="ECO:0007669"/>
    <property type="project" value="UniProtKB-KW"/>
</dbReference>
<dbReference type="OrthoDB" id="416253at2759"/>
<organism evidence="7 8">
    <name type="scientific">Rhizoclosmatium globosum</name>
    <dbReference type="NCBI Taxonomy" id="329046"/>
    <lineage>
        <taxon>Eukaryota</taxon>
        <taxon>Fungi</taxon>
        <taxon>Fungi incertae sedis</taxon>
        <taxon>Chytridiomycota</taxon>
        <taxon>Chytridiomycota incertae sedis</taxon>
        <taxon>Chytridiomycetes</taxon>
        <taxon>Chytridiales</taxon>
        <taxon>Chytriomycetaceae</taxon>
        <taxon>Rhizoclosmatium</taxon>
    </lineage>
</organism>
<proteinExistence type="inferred from homology"/>
<reference evidence="7 8" key="1">
    <citation type="submission" date="2016-07" db="EMBL/GenBank/DDBJ databases">
        <title>Pervasive Adenine N6-methylation of Active Genes in Fungi.</title>
        <authorList>
            <consortium name="DOE Joint Genome Institute"/>
            <person name="Mondo S.J."/>
            <person name="Dannebaum R.O."/>
            <person name="Kuo R.C."/>
            <person name="Labutti K."/>
            <person name="Haridas S."/>
            <person name="Kuo A."/>
            <person name="Salamov A."/>
            <person name="Ahrendt S.R."/>
            <person name="Lipzen A."/>
            <person name="Sullivan W."/>
            <person name="Andreopoulos W.B."/>
            <person name="Clum A."/>
            <person name="Lindquist E."/>
            <person name="Daum C."/>
            <person name="Ramamoorthy G.K."/>
            <person name="Gryganskyi A."/>
            <person name="Culley D."/>
            <person name="Magnuson J.K."/>
            <person name="James T.Y."/>
            <person name="O'Malley M.A."/>
            <person name="Stajich J.E."/>
            <person name="Spatafora J.W."/>
            <person name="Visel A."/>
            <person name="Grigoriev I.V."/>
        </authorList>
    </citation>
    <scope>NUCLEOTIDE SEQUENCE [LARGE SCALE GENOMIC DNA]</scope>
    <source>
        <strain evidence="7 8">JEL800</strain>
    </source>
</reference>
<evidence type="ECO:0000256" key="2">
    <source>
        <dbReference type="ARBA" id="ARBA00023002"/>
    </source>
</evidence>